<dbReference type="KEGG" id="rter:IDM49_07680"/>
<dbReference type="InterPro" id="IPR036388">
    <property type="entry name" value="WH-like_DNA-bd_sf"/>
</dbReference>
<keyword evidence="4" id="KW-0804">Transcription</keyword>
<dbReference type="GeneID" id="96624117"/>
<accession>A0A7H2BBT5</accession>
<protein>
    <submittedName>
        <fullName evidence="6">LysR family transcriptional regulator</fullName>
    </submittedName>
</protein>
<dbReference type="GO" id="GO:0003700">
    <property type="term" value="F:DNA-binding transcription factor activity"/>
    <property type="evidence" value="ECO:0007669"/>
    <property type="project" value="InterPro"/>
</dbReference>
<evidence type="ECO:0000313" key="7">
    <source>
        <dbReference type="Proteomes" id="UP000516404"/>
    </source>
</evidence>
<dbReference type="GO" id="GO:0000976">
    <property type="term" value="F:transcription cis-regulatory region binding"/>
    <property type="evidence" value="ECO:0007669"/>
    <property type="project" value="TreeGrafter"/>
</dbReference>
<dbReference type="Gene3D" id="3.40.190.10">
    <property type="entry name" value="Periplasmic binding protein-like II"/>
    <property type="match status" value="2"/>
</dbReference>
<organism evidence="6 7">
    <name type="scientific">Rothia terrae</name>
    <dbReference type="NCBI Taxonomy" id="396015"/>
    <lineage>
        <taxon>Bacteria</taxon>
        <taxon>Bacillati</taxon>
        <taxon>Actinomycetota</taxon>
        <taxon>Actinomycetes</taxon>
        <taxon>Micrococcales</taxon>
        <taxon>Micrococcaceae</taxon>
        <taxon>Rothia</taxon>
    </lineage>
</organism>
<dbReference type="InterPro" id="IPR005119">
    <property type="entry name" value="LysR_subst-bd"/>
</dbReference>
<dbReference type="EMBL" id="CP061539">
    <property type="protein sequence ID" value="QNV37131.1"/>
    <property type="molecule type" value="Genomic_DNA"/>
</dbReference>
<evidence type="ECO:0000256" key="1">
    <source>
        <dbReference type="ARBA" id="ARBA00009437"/>
    </source>
</evidence>
<evidence type="ECO:0000256" key="3">
    <source>
        <dbReference type="ARBA" id="ARBA00023125"/>
    </source>
</evidence>
<dbReference type="RefSeq" id="WP_190724077.1">
    <property type="nucleotide sequence ID" value="NZ_CP061539.1"/>
</dbReference>
<sequence length="303" mass="33751">MYDIRRLNMLLEVHERGTVAAAAKTLHLTSSAVSQQLSQLEKEAGTPLLTHVGRRLQLTAAGQVLVDGTRSVLKEFDSMKTAMERLSGEPAGTVRIAIFQSAALALLPLTLEHLQQHAPQVTLHVVQIEPEIGLSLTKSREFDLTIAETYPSYYIPEIPELAYDLIAEDPLYAITAEDAGIMHLKQASEIPWVLENKGNTSREWAINLCRSEGFDPKIQYEIDDVMTHVHLVQAGYTAAVIPGFIARTAQNLDNITMLKTSHQYHRKIYAVSREENSEQLSITAVKTALKWAAQHKKNSAFDQ</sequence>
<dbReference type="PROSITE" id="PS50931">
    <property type="entry name" value="HTH_LYSR"/>
    <property type="match status" value="1"/>
</dbReference>
<comment type="similarity">
    <text evidence="1">Belongs to the LysR transcriptional regulatory family.</text>
</comment>
<dbReference type="InterPro" id="IPR000847">
    <property type="entry name" value="LysR_HTH_N"/>
</dbReference>
<evidence type="ECO:0000256" key="4">
    <source>
        <dbReference type="ARBA" id="ARBA00023163"/>
    </source>
</evidence>
<feature type="domain" description="HTH lysR-type" evidence="5">
    <location>
        <begin position="1"/>
        <end position="59"/>
    </location>
</feature>
<dbReference type="Proteomes" id="UP000516404">
    <property type="component" value="Chromosome"/>
</dbReference>
<dbReference type="InterPro" id="IPR036390">
    <property type="entry name" value="WH_DNA-bd_sf"/>
</dbReference>
<dbReference type="PANTHER" id="PTHR30126:SF91">
    <property type="entry name" value="LYSR FAMILY TRANSCRIPTIONAL REGULATOR"/>
    <property type="match status" value="1"/>
</dbReference>
<dbReference type="AlphaFoldDB" id="A0A7H2BBT5"/>
<dbReference type="SUPFAM" id="SSF46785">
    <property type="entry name" value="Winged helix' DNA-binding domain"/>
    <property type="match status" value="1"/>
</dbReference>
<dbReference type="Pfam" id="PF00126">
    <property type="entry name" value="HTH_1"/>
    <property type="match status" value="1"/>
</dbReference>
<dbReference type="SUPFAM" id="SSF53850">
    <property type="entry name" value="Periplasmic binding protein-like II"/>
    <property type="match status" value="1"/>
</dbReference>
<keyword evidence="2" id="KW-0805">Transcription regulation</keyword>
<evidence type="ECO:0000256" key="2">
    <source>
        <dbReference type="ARBA" id="ARBA00023015"/>
    </source>
</evidence>
<reference evidence="6 7" key="1">
    <citation type="submission" date="2020-09" db="EMBL/GenBank/DDBJ databases">
        <title>Investigation of environmental microbes.</title>
        <authorList>
            <person name="Ou Y."/>
            <person name="Kang Q."/>
        </authorList>
    </citation>
    <scope>NUCLEOTIDE SEQUENCE [LARGE SCALE GENOMIC DNA]</scope>
    <source>
        <strain evidence="6 7">KJZ-14</strain>
    </source>
</reference>
<dbReference type="FunFam" id="1.10.10.10:FF:000001">
    <property type="entry name" value="LysR family transcriptional regulator"/>
    <property type="match status" value="1"/>
</dbReference>
<keyword evidence="7" id="KW-1185">Reference proteome</keyword>
<proteinExistence type="inferred from homology"/>
<name>A0A7H2BBT5_9MICC</name>
<evidence type="ECO:0000259" key="5">
    <source>
        <dbReference type="PROSITE" id="PS50931"/>
    </source>
</evidence>
<dbReference type="Gene3D" id="1.10.10.10">
    <property type="entry name" value="Winged helix-like DNA-binding domain superfamily/Winged helix DNA-binding domain"/>
    <property type="match status" value="1"/>
</dbReference>
<dbReference type="PANTHER" id="PTHR30126">
    <property type="entry name" value="HTH-TYPE TRANSCRIPTIONAL REGULATOR"/>
    <property type="match status" value="1"/>
</dbReference>
<dbReference type="Pfam" id="PF03466">
    <property type="entry name" value="LysR_substrate"/>
    <property type="match status" value="1"/>
</dbReference>
<keyword evidence="3" id="KW-0238">DNA-binding</keyword>
<evidence type="ECO:0000313" key="6">
    <source>
        <dbReference type="EMBL" id="QNV37131.1"/>
    </source>
</evidence>
<gene>
    <name evidence="6" type="ORF">IDM49_07680</name>
</gene>